<gene>
    <name evidence="21" type="ORF">BSL78_05056</name>
</gene>
<dbReference type="GO" id="GO:0004605">
    <property type="term" value="F:phosphatidate cytidylyltransferase activity"/>
    <property type="evidence" value="ECO:0007669"/>
    <property type="project" value="UniProtKB-UniRule"/>
</dbReference>
<evidence type="ECO:0000256" key="5">
    <source>
        <dbReference type="ARBA" id="ARBA00005458"/>
    </source>
</evidence>
<evidence type="ECO:0000256" key="16">
    <source>
        <dbReference type="ARBA" id="ARBA00023209"/>
    </source>
</evidence>
<evidence type="ECO:0000256" key="19">
    <source>
        <dbReference type="ARBA" id="ARBA00031502"/>
    </source>
</evidence>
<dbReference type="PANTHER" id="PTHR13619:SF0">
    <property type="entry name" value="PHOSPHATIDATE CYTIDYLYLTRANSFERASE, MITOCHONDRIAL"/>
    <property type="match status" value="1"/>
</dbReference>
<keyword evidence="16 20" id="KW-0594">Phospholipid biosynthesis</keyword>
<name>A0A2G8LCY6_STIJA</name>
<keyword evidence="15 20" id="KW-0472">Membrane</keyword>
<evidence type="ECO:0000256" key="17">
    <source>
        <dbReference type="ARBA" id="ARBA00023264"/>
    </source>
</evidence>
<dbReference type="GO" id="GO:0005743">
    <property type="term" value="C:mitochondrial inner membrane"/>
    <property type="evidence" value="ECO:0007669"/>
    <property type="project" value="UniProtKB-SubCell"/>
</dbReference>
<keyword evidence="8 20" id="KW-0444">Lipid biosynthesis</keyword>
<organism evidence="21 22">
    <name type="scientific">Stichopus japonicus</name>
    <name type="common">Sea cucumber</name>
    <dbReference type="NCBI Taxonomy" id="307972"/>
    <lineage>
        <taxon>Eukaryota</taxon>
        <taxon>Metazoa</taxon>
        <taxon>Echinodermata</taxon>
        <taxon>Eleutherozoa</taxon>
        <taxon>Echinozoa</taxon>
        <taxon>Holothuroidea</taxon>
        <taxon>Aspidochirotacea</taxon>
        <taxon>Aspidochirotida</taxon>
        <taxon>Stichopodidae</taxon>
        <taxon>Apostichopus</taxon>
    </lineage>
</organism>
<dbReference type="GO" id="GO:0032049">
    <property type="term" value="P:cardiolipin biosynthetic process"/>
    <property type="evidence" value="ECO:0007669"/>
    <property type="project" value="UniProtKB-UniRule"/>
</dbReference>
<protein>
    <recommendedName>
        <fullName evidence="7 20">Phosphatidate cytidylyltransferase, mitochondrial</fullName>
        <ecNumber evidence="6 20">2.7.7.41</ecNumber>
    </recommendedName>
    <alternativeName>
        <fullName evidence="18 20">CDP-diacylglycerol synthase</fullName>
    </alternativeName>
    <alternativeName>
        <fullName evidence="19 20">Mitochondrial translocator assembly and maintenance protein 41 homolog</fullName>
    </alternativeName>
</protein>
<dbReference type="GO" id="GO:0016024">
    <property type="term" value="P:CDP-diacylglycerol biosynthetic process"/>
    <property type="evidence" value="ECO:0007669"/>
    <property type="project" value="UniProtKB-UniRule"/>
</dbReference>
<keyword evidence="13 20" id="KW-0443">Lipid metabolism</keyword>
<comment type="pathway">
    <text evidence="4">Lipid metabolism.</text>
</comment>
<keyword evidence="12 20" id="KW-0460">Magnesium</keyword>
<comment type="function">
    <text evidence="20">Catalyzes the conversion of phosphatidic acid (PA) to CDP-diacylglycerol (CDP-DAG), an essential intermediate in the synthesis of phosphatidylglycerol, cardiolipin and phosphatidylinositol.</text>
</comment>
<keyword evidence="17 20" id="KW-1208">Phospholipid metabolism</keyword>
<evidence type="ECO:0000256" key="7">
    <source>
        <dbReference type="ARBA" id="ARBA00018337"/>
    </source>
</evidence>
<comment type="cofactor">
    <cofactor evidence="1 20">
        <name>Mg(2+)</name>
        <dbReference type="ChEBI" id="CHEBI:18420"/>
    </cofactor>
</comment>
<keyword evidence="9 20" id="KW-0808">Transferase</keyword>
<reference evidence="21 22" key="1">
    <citation type="journal article" date="2017" name="PLoS Biol.">
        <title>The sea cucumber genome provides insights into morphological evolution and visceral regeneration.</title>
        <authorList>
            <person name="Zhang X."/>
            <person name="Sun L."/>
            <person name="Yuan J."/>
            <person name="Sun Y."/>
            <person name="Gao Y."/>
            <person name="Zhang L."/>
            <person name="Li S."/>
            <person name="Dai H."/>
            <person name="Hamel J.F."/>
            <person name="Liu C."/>
            <person name="Yu Y."/>
            <person name="Liu S."/>
            <person name="Lin W."/>
            <person name="Guo K."/>
            <person name="Jin S."/>
            <person name="Xu P."/>
            <person name="Storey K.B."/>
            <person name="Huan P."/>
            <person name="Zhang T."/>
            <person name="Zhou Y."/>
            <person name="Zhang J."/>
            <person name="Lin C."/>
            <person name="Li X."/>
            <person name="Xing L."/>
            <person name="Huo D."/>
            <person name="Sun M."/>
            <person name="Wang L."/>
            <person name="Mercier A."/>
            <person name="Li F."/>
            <person name="Yang H."/>
            <person name="Xiang J."/>
        </authorList>
    </citation>
    <scope>NUCLEOTIDE SEQUENCE [LARGE SCALE GENOMIC DNA]</scope>
    <source>
        <strain evidence="21">Shaxun</strain>
        <tissue evidence="21">Muscle</tissue>
    </source>
</reference>
<evidence type="ECO:0000256" key="6">
    <source>
        <dbReference type="ARBA" id="ARBA00012487"/>
    </source>
</evidence>
<dbReference type="UniPathway" id="UPA00557">
    <property type="reaction ID" value="UER00614"/>
</dbReference>
<evidence type="ECO:0000256" key="1">
    <source>
        <dbReference type="ARBA" id="ARBA00001946"/>
    </source>
</evidence>
<evidence type="ECO:0000256" key="20">
    <source>
        <dbReference type="PIRNR" id="PIRNR028840"/>
    </source>
</evidence>
<dbReference type="STRING" id="307972.A0A2G8LCY6"/>
<evidence type="ECO:0000256" key="3">
    <source>
        <dbReference type="ARBA" id="ARBA00005119"/>
    </source>
</evidence>
<accession>A0A2G8LCY6</accession>
<evidence type="ECO:0000256" key="12">
    <source>
        <dbReference type="ARBA" id="ARBA00022842"/>
    </source>
</evidence>
<evidence type="ECO:0000256" key="4">
    <source>
        <dbReference type="ARBA" id="ARBA00005189"/>
    </source>
</evidence>
<evidence type="ECO:0000313" key="22">
    <source>
        <dbReference type="Proteomes" id="UP000230750"/>
    </source>
</evidence>
<comment type="subcellular location">
    <subcellularLocation>
        <location evidence="2 20">Mitochondrion inner membrane</location>
        <topology evidence="2 20">Peripheral membrane protein</topology>
        <orientation evidence="2 20">Matrix side</orientation>
    </subcellularLocation>
</comment>
<comment type="catalytic activity">
    <reaction evidence="20">
        <text>a 1,2-diacyl-sn-glycero-3-phosphate + CTP + H(+) = a CDP-1,2-diacyl-sn-glycerol + diphosphate</text>
        <dbReference type="Rhea" id="RHEA:16229"/>
        <dbReference type="ChEBI" id="CHEBI:15378"/>
        <dbReference type="ChEBI" id="CHEBI:33019"/>
        <dbReference type="ChEBI" id="CHEBI:37563"/>
        <dbReference type="ChEBI" id="CHEBI:58332"/>
        <dbReference type="ChEBI" id="CHEBI:58608"/>
        <dbReference type="EC" id="2.7.7.41"/>
    </reaction>
</comment>
<sequence length="330" mass="37988">MTSNMNRFLFTRILKHFPSDITFAFAYGSGVFHQDGNANPNNMIDLVFAVDKTKDWHAENMERNPVHYSGLRFMGPSVITAFQEKIGAGVYYNTLVHCEKRLIKYGVVQVDSLTEDLNKWNHLYISGRLHKPVNIIRRDNNKSLSAALQTNLRSALTTALLLLPESFSEEQLFHTIAGLSYHGDFRMTFGENKNKVHNIVKPNLKHFQEYYRGFLEEEDHLHWDKDKGIYQQETSSACIFSHLQRLPSHLQHLMIKNGDNRGGDLEEMLKRISEDKNQAKMVNEALQKIVEKSSRSQSLKAIPAAGVVKTVKYSSQKLMKMWKRSTSNNR</sequence>
<evidence type="ECO:0000256" key="10">
    <source>
        <dbReference type="ARBA" id="ARBA00022695"/>
    </source>
</evidence>
<evidence type="ECO:0000256" key="8">
    <source>
        <dbReference type="ARBA" id="ARBA00022516"/>
    </source>
</evidence>
<dbReference type="EMBL" id="MRZV01000125">
    <property type="protein sequence ID" value="PIK58020.1"/>
    <property type="molecule type" value="Genomic_DNA"/>
</dbReference>
<dbReference type="PANTHER" id="PTHR13619">
    <property type="entry name" value="PHOSPHATIDATE CYTIDYLYLTRANSFERASE, MITOCHONDRIAL"/>
    <property type="match status" value="1"/>
</dbReference>
<proteinExistence type="inferred from homology"/>
<evidence type="ECO:0000256" key="11">
    <source>
        <dbReference type="ARBA" id="ARBA00022792"/>
    </source>
</evidence>
<keyword evidence="22" id="KW-1185">Reference proteome</keyword>
<evidence type="ECO:0000256" key="2">
    <source>
        <dbReference type="ARBA" id="ARBA00004443"/>
    </source>
</evidence>
<evidence type="ECO:0000256" key="14">
    <source>
        <dbReference type="ARBA" id="ARBA00023128"/>
    </source>
</evidence>
<evidence type="ECO:0000256" key="18">
    <source>
        <dbReference type="ARBA" id="ARBA00029893"/>
    </source>
</evidence>
<dbReference type="PIRSF" id="PIRSF028840">
    <property type="entry name" value="Mmp37"/>
    <property type="match status" value="1"/>
</dbReference>
<dbReference type="OrthoDB" id="341477at2759"/>
<keyword evidence="10 20" id="KW-0548">Nucleotidyltransferase</keyword>
<keyword evidence="14 20" id="KW-0496">Mitochondrion</keyword>
<dbReference type="AlphaFoldDB" id="A0A2G8LCY6"/>
<comment type="pathway">
    <text evidence="3 20">Phospholipid metabolism; CDP-diacylglycerol biosynthesis; CDP-diacylglycerol from sn-glycerol 3-phosphate: step 3/3.</text>
</comment>
<evidence type="ECO:0000313" key="21">
    <source>
        <dbReference type="EMBL" id="PIK58020.1"/>
    </source>
</evidence>
<dbReference type="Pfam" id="PF09139">
    <property type="entry name" value="Tam41_Mmp37"/>
    <property type="match status" value="1"/>
</dbReference>
<evidence type="ECO:0000256" key="9">
    <source>
        <dbReference type="ARBA" id="ARBA00022679"/>
    </source>
</evidence>
<evidence type="ECO:0000256" key="13">
    <source>
        <dbReference type="ARBA" id="ARBA00023098"/>
    </source>
</evidence>
<keyword evidence="11 20" id="KW-0999">Mitochondrion inner membrane</keyword>
<evidence type="ECO:0000256" key="15">
    <source>
        <dbReference type="ARBA" id="ARBA00023136"/>
    </source>
</evidence>
<dbReference type="EC" id="2.7.7.41" evidence="6 20"/>
<comment type="similarity">
    <text evidence="5 20">Belongs to the TAM41 family.</text>
</comment>
<dbReference type="Proteomes" id="UP000230750">
    <property type="component" value="Unassembled WGS sequence"/>
</dbReference>
<dbReference type="InterPro" id="IPR015222">
    <property type="entry name" value="Tam41"/>
</dbReference>
<comment type="caution">
    <text evidence="21">The sequence shown here is derived from an EMBL/GenBank/DDBJ whole genome shotgun (WGS) entry which is preliminary data.</text>
</comment>